<feature type="transmembrane region" description="Helical" evidence="7">
    <location>
        <begin position="178"/>
        <end position="198"/>
    </location>
</feature>
<feature type="domain" description="EamA" evidence="8">
    <location>
        <begin position="147"/>
        <end position="277"/>
    </location>
</feature>
<comment type="similarity">
    <text evidence="2">Belongs to the EamA transporter family.</text>
</comment>
<dbReference type="Pfam" id="PF00892">
    <property type="entry name" value="EamA"/>
    <property type="match status" value="2"/>
</dbReference>
<protein>
    <submittedName>
        <fullName evidence="9">DMT family transporter</fullName>
    </submittedName>
</protein>
<feature type="transmembrane region" description="Helical" evidence="7">
    <location>
        <begin position="9"/>
        <end position="29"/>
    </location>
</feature>
<keyword evidence="3" id="KW-1003">Cell membrane</keyword>
<feature type="transmembrane region" description="Helical" evidence="7">
    <location>
        <begin position="204"/>
        <end position="226"/>
    </location>
</feature>
<sequence>MLHIRRQELALIAITVLWGATFLIVHEAVRYSGPLFFVGVRFLTAGLIAVLVFRRALSGLNRRELIAGSAIGVSVFLGYGLQTIGLQSVSSSTSAFLTALYVPIVPLLQWAVFRRAPRLAALAGIGLAFAGLVLLAGPGATGLTLNTGEVLTLISAVAIAAEILLIGHYAGRVHLGRVTVVQLLVAGALSLAAMPVAGESVPSFSWVWLTAAVGLGAASYVIQLVMNWAQNSVSPTRAAVIYAGEPVWGGVFGRLAGDRLPPLAFVGAALIVAGVIVSELRPRDRPAPQSEPAIREESTV</sequence>
<keyword evidence="4 7" id="KW-0812">Transmembrane</keyword>
<dbReference type="PANTHER" id="PTHR42920">
    <property type="entry name" value="OS03G0707200 PROTEIN-RELATED"/>
    <property type="match status" value="1"/>
</dbReference>
<feature type="domain" description="EamA" evidence="8">
    <location>
        <begin position="9"/>
        <end position="135"/>
    </location>
</feature>
<feature type="transmembrane region" description="Helical" evidence="7">
    <location>
        <begin position="119"/>
        <end position="138"/>
    </location>
</feature>
<evidence type="ECO:0000313" key="9">
    <source>
        <dbReference type="EMBL" id="MCY1139459.1"/>
    </source>
</evidence>
<dbReference type="EMBL" id="JAPNTZ010000005">
    <property type="protein sequence ID" value="MCY1139459.1"/>
    <property type="molecule type" value="Genomic_DNA"/>
</dbReference>
<keyword evidence="5 7" id="KW-1133">Transmembrane helix</keyword>
<evidence type="ECO:0000256" key="7">
    <source>
        <dbReference type="SAM" id="Phobius"/>
    </source>
</evidence>
<name>A0ABT4AYZ2_9ACTN</name>
<dbReference type="InterPro" id="IPR000620">
    <property type="entry name" value="EamA_dom"/>
</dbReference>
<evidence type="ECO:0000256" key="4">
    <source>
        <dbReference type="ARBA" id="ARBA00022692"/>
    </source>
</evidence>
<feature type="transmembrane region" description="Helical" evidence="7">
    <location>
        <begin position="65"/>
        <end position="82"/>
    </location>
</feature>
<evidence type="ECO:0000256" key="2">
    <source>
        <dbReference type="ARBA" id="ARBA00007362"/>
    </source>
</evidence>
<accession>A0ABT4AYZ2</accession>
<dbReference type="InterPro" id="IPR051258">
    <property type="entry name" value="Diverse_Substrate_Transporter"/>
</dbReference>
<reference evidence="9" key="1">
    <citation type="submission" date="2022-11" db="EMBL/GenBank/DDBJ databases">
        <authorList>
            <person name="Somphong A."/>
            <person name="Phongsopitanun W."/>
        </authorList>
    </citation>
    <scope>NUCLEOTIDE SEQUENCE</scope>
    <source>
        <strain evidence="9">Pm04-4</strain>
    </source>
</reference>
<evidence type="ECO:0000256" key="5">
    <source>
        <dbReference type="ARBA" id="ARBA00022989"/>
    </source>
</evidence>
<dbReference type="InterPro" id="IPR037185">
    <property type="entry name" value="EmrE-like"/>
</dbReference>
<evidence type="ECO:0000256" key="1">
    <source>
        <dbReference type="ARBA" id="ARBA00004651"/>
    </source>
</evidence>
<comment type="subcellular location">
    <subcellularLocation>
        <location evidence="1">Cell membrane</location>
        <topology evidence="1">Multi-pass membrane protein</topology>
    </subcellularLocation>
</comment>
<evidence type="ECO:0000256" key="3">
    <source>
        <dbReference type="ARBA" id="ARBA00022475"/>
    </source>
</evidence>
<dbReference type="SUPFAM" id="SSF103481">
    <property type="entry name" value="Multidrug resistance efflux transporter EmrE"/>
    <property type="match status" value="2"/>
</dbReference>
<dbReference type="Proteomes" id="UP001151002">
    <property type="component" value="Unassembled WGS sequence"/>
</dbReference>
<organism evidence="9 10">
    <name type="scientific">Paractinoplanes pyxinae</name>
    <dbReference type="NCBI Taxonomy" id="2997416"/>
    <lineage>
        <taxon>Bacteria</taxon>
        <taxon>Bacillati</taxon>
        <taxon>Actinomycetota</taxon>
        <taxon>Actinomycetes</taxon>
        <taxon>Micromonosporales</taxon>
        <taxon>Micromonosporaceae</taxon>
        <taxon>Paractinoplanes</taxon>
    </lineage>
</organism>
<gene>
    <name evidence="9" type="ORF">OWR29_15785</name>
</gene>
<evidence type="ECO:0000313" key="10">
    <source>
        <dbReference type="Proteomes" id="UP001151002"/>
    </source>
</evidence>
<proteinExistence type="inferred from homology"/>
<dbReference type="RefSeq" id="WP_267563579.1">
    <property type="nucleotide sequence ID" value="NZ_JAPNTZ010000005.1"/>
</dbReference>
<feature type="transmembrane region" description="Helical" evidence="7">
    <location>
        <begin position="94"/>
        <end position="112"/>
    </location>
</feature>
<evidence type="ECO:0000259" key="8">
    <source>
        <dbReference type="Pfam" id="PF00892"/>
    </source>
</evidence>
<feature type="transmembrane region" description="Helical" evidence="7">
    <location>
        <begin position="150"/>
        <end position="171"/>
    </location>
</feature>
<comment type="caution">
    <text evidence="9">The sequence shown here is derived from an EMBL/GenBank/DDBJ whole genome shotgun (WGS) entry which is preliminary data.</text>
</comment>
<dbReference type="PANTHER" id="PTHR42920:SF5">
    <property type="entry name" value="EAMA DOMAIN-CONTAINING PROTEIN"/>
    <property type="match status" value="1"/>
</dbReference>
<keyword evidence="6 7" id="KW-0472">Membrane</keyword>
<keyword evidence="10" id="KW-1185">Reference proteome</keyword>
<feature type="transmembrane region" description="Helical" evidence="7">
    <location>
        <begin position="35"/>
        <end position="53"/>
    </location>
</feature>
<evidence type="ECO:0000256" key="6">
    <source>
        <dbReference type="ARBA" id="ARBA00023136"/>
    </source>
</evidence>